<name>A0ABT8B8X0_9NEIS</name>
<dbReference type="InterPro" id="IPR055592">
    <property type="entry name" value="DUF7168"/>
</dbReference>
<evidence type="ECO:0000313" key="4">
    <source>
        <dbReference type="Proteomes" id="UP001180081"/>
    </source>
</evidence>
<keyword evidence="4" id="KW-1185">Reference proteome</keyword>
<dbReference type="Proteomes" id="UP001180081">
    <property type="component" value="Unassembled WGS sequence"/>
</dbReference>
<dbReference type="RefSeq" id="WP_290334016.1">
    <property type="nucleotide sequence ID" value="NZ_JAUFPU010000018.1"/>
</dbReference>
<dbReference type="InterPro" id="IPR024498">
    <property type="entry name" value="DUF2786"/>
</dbReference>
<protein>
    <submittedName>
        <fullName evidence="3">DUF2786 domain-containing protein</fullName>
    </submittedName>
</protein>
<proteinExistence type="predicted"/>
<organism evidence="3 4">
    <name type="scientific">Chitinimonas viridis</name>
    <dbReference type="NCBI Taxonomy" id="664880"/>
    <lineage>
        <taxon>Bacteria</taxon>
        <taxon>Pseudomonadati</taxon>
        <taxon>Pseudomonadota</taxon>
        <taxon>Betaproteobacteria</taxon>
        <taxon>Neisseriales</taxon>
        <taxon>Chitinibacteraceae</taxon>
        <taxon>Chitinimonas</taxon>
    </lineage>
</organism>
<evidence type="ECO:0000313" key="3">
    <source>
        <dbReference type="EMBL" id="MDN3578687.1"/>
    </source>
</evidence>
<accession>A0ABT8B8X0</accession>
<feature type="domain" description="DUF2786" evidence="1">
    <location>
        <begin position="5"/>
        <end position="41"/>
    </location>
</feature>
<dbReference type="EMBL" id="JAUFPU010000018">
    <property type="protein sequence ID" value="MDN3578687.1"/>
    <property type="molecule type" value="Genomic_DNA"/>
</dbReference>
<dbReference type="Pfam" id="PF10979">
    <property type="entry name" value="DUF2786"/>
    <property type="match status" value="1"/>
</dbReference>
<dbReference type="InterPro" id="IPR016868">
    <property type="entry name" value="Phage_B3_Orf5"/>
</dbReference>
<comment type="caution">
    <text evidence="3">The sequence shown here is derived from an EMBL/GenBank/DDBJ whole genome shotgun (WGS) entry which is preliminary data.</text>
</comment>
<evidence type="ECO:0000259" key="2">
    <source>
        <dbReference type="Pfam" id="PF23771"/>
    </source>
</evidence>
<reference evidence="3" key="1">
    <citation type="journal article" date="2014" name="Int. J. Syst. Evol. Microbiol.">
        <title>Complete genome of a new Firmicutes species belonging to the dominant human colonic microbiota ('Ruminococcus bicirculans') reveals two chromosomes and a selective capacity to utilize plant glucans.</title>
        <authorList>
            <consortium name="NISC Comparative Sequencing Program"/>
            <person name="Wegmann U."/>
            <person name="Louis P."/>
            <person name="Goesmann A."/>
            <person name="Henrissat B."/>
            <person name="Duncan S.H."/>
            <person name="Flint H.J."/>
        </authorList>
    </citation>
    <scope>NUCLEOTIDE SEQUENCE</scope>
    <source>
        <strain evidence="3">CECT 7703</strain>
    </source>
</reference>
<evidence type="ECO:0000259" key="1">
    <source>
        <dbReference type="Pfam" id="PF10979"/>
    </source>
</evidence>
<gene>
    <name evidence="3" type="ORF">QWZ03_18125</name>
</gene>
<reference evidence="3" key="2">
    <citation type="submission" date="2023-06" db="EMBL/GenBank/DDBJ databases">
        <authorList>
            <person name="Lucena T."/>
            <person name="Sun Q."/>
        </authorList>
    </citation>
    <scope>NUCLEOTIDE SEQUENCE</scope>
    <source>
        <strain evidence="3">CECT 7703</strain>
    </source>
</reference>
<dbReference type="PIRSF" id="PIRSF028111">
    <property type="entry name" value="UCP028111"/>
    <property type="match status" value="1"/>
</dbReference>
<dbReference type="Pfam" id="PF23771">
    <property type="entry name" value="DUF7168"/>
    <property type="match status" value="1"/>
</dbReference>
<sequence length="233" mass="24997">METSKVLGKIKKCLALAKSGNEHEAAAAMRQAQKLMAEYNVGEQDVLASEVSEASAKAGAKSVPADWESFLADVVARAFGCTLLFTSGWTGGSWKFIGCGAAPEVAGYAFAVLLRQAKKARAEYAAKHLKRCKLATRIRRGDLFCDAWVRSVRRVVGDFAVGNAHQAEAVSAFLALHYRKLSDLKTRDRNAGGPKRDHEWRDLDAGAAAGRHVQLNHGVGGMSADAPALTDAR</sequence>
<feature type="domain" description="DUF7168" evidence="2">
    <location>
        <begin position="48"/>
        <end position="189"/>
    </location>
</feature>